<evidence type="ECO:0000259" key="1">
    <source>
        <dbReference type="Pfam" id="PF15977"/>
    </source>
</evidence>
<sequence>MEQEEIIFEIINVISEQKNIKSRRKNHSIHFGDPTDKSVFILHEGAIAMYRYDDDVLMTFVTEPVILGANIYSESIKYYIKPFTSIRYEILELNEFVRIIDERNLWKEFSLYQMELIQRLIGVYYTLTSVPTKELVINSLIRLRNEPLTIRNKQTAADYIIDKTRLSRSTVMALLSEFKRQGFLRLSKGILVNKDDLMITSENIDNDI</sequence>
<reference evidence="2" key="1">
    <citation type="journal article" date="2020" name="Microorganisms">
        <title>Reliable Identification of Environmental Pseudomonas Isolates Using the rpoD Gene.</title>
        <authorList>
            <consortium name="The Broad Institute Genome Sequencing Platform"/>
            <person name="Girard L."/>
            <person name="Lood C."/>
            <person name="Rokni-Zadeh H."/>
            <person name="van Noort V."/>
            <person name="Lavigne R."/>
            <person name="De Mot R."/>
        </authorList>
    </citation>
    <scope>NUCLEOTIDE SEQUENCE [LARGE SCALE GENOMIC DNA]</scope>
    <source>
        <strain evidence="2">SWRI145</strain>
    </source>
</reference>
<dbReference type="EMBL" id="JABWQF010000032">
    <property type="protein sequence ID" value="MBC3297225.1"/>
    <property type="molecule type" value="Genomic_DNA"/>
</dbReference>
<name>A0A8H9Z0W7_9PSED</name>
<gene>
    <name evidence="2" type="ORF">HU722_37415</name>
</gene>
<proteinExistence type="predicted"/>
<accession>A0A8H9Z0W7</accession>
<evidence type="ECO:0000313" key="2">
    <source>
        <dbReference type="EMBL" id="MBC3297225.1"/>
    </source>
</evidence>
<dbReference type="AlphaFoldDB" id="A0A8H9Z0W7"/>
<dbReference type="Pfam" id="PF15977">
    <property type="entry name" value="HTH_46"/>
    <property type="match status" value="1"/>
</dbReference>
<protein>
    <submittedName>
        <fullName evidence="2">Helix-turn-helix domain-containing protein</fullName>
    </submittedName>
</protein>
<feature type="domain" description="IprA winged helix-turn-helix" evidence="1">
    <location>
        <begin position="135"/>
        <end position="193"/>
    </location>
</feature>
<comment type="caution">
    <text evidence="2">The sequence shown here is derived from an EMBL/GenBank/DDBJ whole genome shotgun (WGS) entry which is preliminary data.</text>
</comment>
<dbReference type="InterPro" id="IPR041687">
    <property type="entry name" value="HTH_46"/>
</dbReference>
<organism evidence="2">
    <name type="scientific">Pseudomonas tritici</name>
    <dbReference type="NCBI Taxonomy" id="2745518"/>
    <lineage>
        <taxon>Bacteria</taxon>
        <taxon>Pseudomonadati</taxon>
        <taxon>Pseudomonadota</taxon>
        <taxon>Gammaproteobacteria</taxon>
        <taxon>Pseudomonadales</taxon>
        <taxon>Pseudomonadaceae</taxon>
        <taxon>Pseudomonas</taxon>
    </lineage>
</organism>